<proteinExistence type="inferred from homology"/>
<dbReference type="Pfam" id="PF10282">
    <property type="entry name" value="Lactonase"/>
    <property type="match status" value="1"/>
</dbReference>
<gene>
    <name evidence="2" type="ORF">Aargi30884_14400</name>
</gene>
<name>A0A6N4TIJ9_9FIRM</name>
<dbReference type="EMBL" id="AP019695">
    <property type="protein sequence ID" value="BBK22537.1"/>
    <property type="molecule type" value="Genomic_DNA"/>
</dbReference>
<evidence type="ECO:0000313" key="2">
    <source>
        <dbReference type="EMBL" id="BBK22537.1"/>
    </source>
</evidence>
<dbReference type="PANTHER" id="PTHR30344:SF1">
    <property type="entry name" value="6-PHOSPHOGLUCONOLACTONASE"/>
    <property type="match status" value="1"/>
</dbReference>
<dbReference type="KEGG" id="aarg:Aargi30884_14400"/>
<dbReference type="Proteomes" id="UP000464754">
    <property type="component" value="Chromosome"/>
</dbReference>
<organism evidence="2 3">
    <name type="scientific">Amedibacterium intestinale</name>
    <dbReference type="NCBI Taxonomy" id="2583452"/>
    <lineage>
        <taxon>Bacteria</taxon>
        <taxon>Bacillati</taxon>
        <taxon>Bacillota</taxon>
        <taxon>Erysipelotrichia</taxon>
        <taxon>Erysipelotrichales</taxon>
        <taxon>Erysipelotrichaceae</taxon>
        <taxon>Amedibacterium</taxon>
    </lineage>
</organism>
<evidence type="ECO:0008006" key="4">
    <source>
        <dbReference type="Google" id="ProtNLM"/>
    </source>
</evidence>
<sequence>MKTIKGWVGTYAPSKGVYSFVFDTEKDKFIETSVYFETRDAKYLSYDYNRFVFPIQEEAAGICVLKDGQTYKAGKESCTACYVGQDKTYIYTVNYHEGTLIRYCFENHQLVEDKKVEIQEHSGAHQAILTKSHVYVPCRLLDHVYVYDRDTLEFKRVLSFPKHTGIRHGVASHDDHILNMVSEDSCEVFAIDLETNTILKKISLLKENEKGGGAAIRLSQNEKRLYISVREVNRVYVVDTQSFAILQVISSGGDHPRDINLSLDDRYLFVANRNSDNLVAFAIDENGLLEEKDTVDAIAQGVSIVCYE</sequence>
<dbReference type="SUPFAM" id="SSF50974">
    <property type="entry name" value="Nitrous oxide reductase, N-terminal domain"/>
    <property type="match status" value="1"/>
</dbReference>
<reference evidence="3" key="1">
    <citation type="submission" date="2019-05" db="EMBL/GenBank/DDBJ databases">
        <title>Complete genome sequencing of Absiella argi strain JCM 30884.</title>
        <authorList>
            <person name="Sakamoto M."/>
            <person name="Murakami T."/>
            <person name="Mori H."/>
        </authorList>
    </citation>
    <scope>NUCLEOTIDE SEQUENCE [LARGE SCALE GENOMIC DNA]</scope>
    <source>
        <strain evidence="3">JCM 30884</strain>
    </source>
</reference>
<evidence type="ECO:0000313" key="3">
    <source>
        <dbReference type="Proteomes" id="UP000464754"/>
    </source>
</evidence>
<dbReference type="InterPro" id="IPR050282">
    <property type="entry name" value="Cycloisomerase_2"/>
</dbReference>
<accession>A0A6N4TIJ9</accession>
<dbReference type="AlphaFoldDB" id="A0A6N4TIJ9"/>
<dbReference type="GO" id="GO:0017057">
    <property type="term" value="F:6-phosphogluconolactonase activity"/>
    <property type="evidence" value="ECO:0007669"/>
    <property type="project" value="TreeGrafter"/>
</dbReference>
<dbReference type="RefSeq" id="WP_163051840.1">
    <property type="nucleotide sequence ID" value="NZ_AP019695.1"/>
</dbReference>
<protein>
    <recommendedName>
        <fullName evidence="4">6-phosphogluconolactonase</fullName>
    </recommendedName>
</protein>
<dbReference type="InterPro" id="IPR011045">
    <property type="entry name" value="N2O_reductase_N"/>
</dbReference>
<dbReference type="Gene3D" id="2.130.10.10">
    <property type="entry name" value="YVTN repeat-like/Quinoprotein amine dehydrogenase"/>
    <property type="match status" value="1"/>
</dbReference>
<evidence type="ECO:0000256" key="1">
    <source>
        <dbReference type="ARBA" id="ARBA00005564"/>
    </source>
</evidence>
<keyword evidence="3" id="KW-1185">Reference proteome</keyword>
<dbReference type="InterPro" id="IPR019405">
    <property type="entry name" value="Lactonase_7-beta_prop"/>
</dbReference>
<comment type="similarity">
    <text evidence="1">Belongs to the cycloisomerase 2 family.</text>
</comment>
<dbReference type="InterPro" id="IPR015943">
    <property type="entry name" value="WD40/YVTN_repeat-like_dom_sf"/>
</dbReference>
<dbReference type="PANTHER" id="PTHR30344">
    <property type="entry name" value="6-PHOSPHOGLUCONOLACTONASE-RELATED"/>
    <property type="match status" value="1"/>
</dbReference>